<feature type="transmembrane region" description="Helical" evidence="6">
    <location>
        <begin position="292"/>
        <end position="315"/>
    </location>
</feature>
<name>A0A7C9EQF5_OPUST</name>
<organism evidence="7">
    <name type="scientific">Opuntia streptacantha</name>
    <name type="common">Prickly pear cactus</name>
    <name type="synonym">Opuntia cardona</name>
    <dbReference type="NCBI Taxonomy" id="393608"/>
    <lineage>
        <taxon>Eukaryota</taxon>
        <taxon>Viridiplantae</taxon>
        <taxon>Streptophyta</taxon>
        <taxon>Embryophyta</taxon>
        <taxon>Tracheophyta</taxon>
        <taxon>Spermatophyta</taxon>
        <taxon>Magnoliopsida</taxon>
        <taxon>eudicotyledons</taxon>
        <taxon>Gunneridae</taxon>
        <taxon>Pentapetalae</taxon>
        <taxon>Caryophyllales</taxon>
        <taxon>Cactineae</taxon>
        <taxon>Cactaceae</taxon>
        <taxon>Opuntioideae</taxon>
        <taxon>Opuntia</taxon>
    </lineage>
</organism>
<feature type="transmembrane region" description="Helical" evidence="6">
    <location>
        <begin position="253"/>
        <end position="272"/>
    </location>
</feature>
<reference evidence="7" key="1">
    <citation type="journal article" date="2013" name="J. Plant Res.">
        <title>Effect of fungi and light on seed germination of three Opuntia species from semiarid lands of central Mexico.</title>
        <authorList>
            <person name="Delgado-Sanchez P."/>
            <person name="Jimenez-Bremont J.F."/>
            <person name="Guerrero-Gonzalez Mde L."/>
            <person name="Flores J."/>
        </authorList>
    </citation>
    <scope>NUCLEOTIDE SEQUENCE</scope>
    <source>
        <tissue evidence="7">Cladode</tissue>
    </source>
</reference>
<keyword evidence="4 6" id="KW-1133">Transmembrane helix</keyword>
<evidence type="ECO:0000256" key="6">
    <source>
        <dbReference type="SAM" id="Phobius"/>
    </source>
</evidence>
<accession>A0A7C9EQF5</accession>
<comment type="similarity">
    <text evidence="2">Belongs to the TDE1 family.</text>
</comment>
<evidence type="ECO:0000256" key="2">
    <source>
        <dbReference type="ARBA" id="ARBA00006665"/>
    </source>
</evidence>
<feature type="transmembrane region" description="Helical" evidence="6">
    <location>
        <begin position="132"/>
        <end position="153"/>
    </location>
</feature>
<feature type="transmembrane region" description="Helical" evidence="6">
    <location>
        <begin position="375"/>
        <end position="394"/>
    </location>
</feature>
<dbReference type="PANTHER" id="PTHR10383:SF23">
    <property type="entry name" value="SERINC-DOMAIN CONTAINING SERINE AND SPHINGOLIPID BIOSYNTHESIS PROTEIN"/>
    <property type="match status" value="1"/>
</dbReference>
<evidence type="ECO:0000313" key="7">
    <source>
        <dbReference type="EMBL" id="MBA4672006.1"/>
    </source>
</evidence>
<evidence type="ECO:0008006" key="8">
    <source>
        <dbReference type="Google" id="ProtNLM"/>
    </source>
</evidence>
<evidence type="ECO:0000256" key="5">
    <source>
        <dbReference type="ARBA" id="ARBA00023136"/>
    </source>
</evidence>
<feature type="transmembrane region" description="Helical" evidence="6">
    <location>
        <begin position="46"/>
        <end position="62"/>
    </location>
</feature>
<dbReference type="EMBL" id="GISG01253107">
    <property type="protein sequence ID" value="MBA4672006.1"/>
    <property type="molecule type" value="Transcribed_RNA"/>
</dbReference>
<feature type="transmembrane region" description="Helical" evidence="6">
    <location>
        <begin position="159"/>
        <end position="180"/>
    </location>
</feature>
<keyword evidence="5 6" id="KW-0472">Membrane</keyword>
<feature type="transmembrane region" description="Helical" evidence="6">
    <location>
        <begin position="227"/>
        <end position="246"/>
    </location>
</feature>
<keyword evidence="3 6" id="KW-0812">Transmembrane</keyword>
<feature type="transmembrane region" description="Helical" evidence="6">
    <location>
        <begin position="192"/>
        <end position="215"/>
    </location>
</feature>
<comment type="subcellular location">
    <subcellularLocation>
        <location evidence="1">Membrane</location>
        <topology evidence="1">Multi-pass membrane protein</topology>
    </subcellularLocation>
</comment>
<proteinExistence type="inferred from homology"/>
<evidence type="ECO:0000256" key="1">
    <source>
        <dbReference type="ARBA" id="ARBA00004141"/>
    </source>
</evidence>
<evidence type="ECO:0000256" key="3">
    <source>
        <dbReference type="ARBA" id="ARBA00022692"/>
    </source>
</evidence>
<dbReference type="PANTHER" id="PTHR10383">
    <property type="entry name" value="SERINE INCORPORATOR"/>
    <property type="match status" value="1"/>
</dbReference>
<dbReference type="Pfam" id="PF03348">
    <property type="entry name" value="Serinc"/>
    <property type="match status" value="2"/>
</dbReference>
<reference evidence="7" key="2">
    <citation type="submission" date="2020-07" db="EMBL/GenBank/DDBJ databases">
        <authorList>
            <person name="Vera ALvarez R."/>
            <person name="Arias-Moreno D.M."/>
            <person name="Jimenez-Jacinto V."/>
            <person name="Jimenez-Bremont J.F."/>
            <person name="Swaminathan K."/>
            <person name="Moose S.P."/>
            <person name="Guerrero-Gonzalez M.L."/>
            <person name="Marino-Ramirez L."/>
            <person name="Landsman D."/>
            <person name="Rodriguez-Kessler M."/>
            <person name="Delgado-Sanchez P."/>
        </authorList>
    </citation>
    <scope>NUCLEOTIDE SEQUENCE</scope>
    <source>
        <tissue evidence="7">Cladode</tissue>
    </source>
</reference>
<dbReference type="InterPro" id="IPR005016">
    <property type="entry name" value="TDE1/TMS"/>
</dbReference>
<protein>
    <recommendedName>
        <fullName evidence="8">Serine incorporator</fullName>
    </recommendedName>
</protein>
<evidence type="ECO:0000256" key="4">
    <source>
        <dbReference type="ARBA" id="ARBA00022989"/>
    </source>
</evidence>
<sequence length="415" mass="47351">MMNTGGMDKELGTDSRGSNAVYLEDLSISAQIEVSVEKRRSLRARYYYGIIFLSTNLAAWFIRDYILRVIPKNHFHRVCGIGGRDCTRTMGVLRISLGCFIFFFLMFLTTMRTRKLHEVRSVWHSGWWPAKIVLLIVSMTSPFFFSSEFIHLYGEFARVGAGVFLILQLVSVIQFIAWWNKYWMPEAKRKQCCSLGLIMSTVFYVASVCGVVFLYKLYVRSSSCTLNIFFISWTATLLLVMMLISLHSKVNRGLLSSGIMASYVVFLCWSAIRSEPVGRCSPQKETIGHHDWVTVLSFLMGICAIVMATFSTGIDSESFQFRKDEAQEGDDIPYKYGFFHLVFSLGAMYFAMLLINWNLNSSTRKWSIDVGWASTWVKIINEWLAAAIYLWKLISPVVRQAKVADQGVPDIVATL</sequence>
<dbReference type="AlphaFoldDB" id="A0A7C9EQF5"/>
<feature type="transmembrane region" description="Helical" evidence="6">
    <location>
        <begin position="336"/>
        <end position="355"/>
    </location>
</feature>
<feature type="transmembrane region" description="Helical" evidence="6">
    <location>
        <begin position="92"/>
        <end position="111"/>
    </location>
</feature>
<dbReference type="GO" id="GO:0016020">
    <property type="term" value="C:membrane"/>
    <property type="evidence" value="ECO:0007669"/>
    <property type="project" value="UniProtKB-SubCell"/>
</dbReference>